<accession>A0A9J7BP47</accession>
<dbReference type="KEGG" id="orp:MOP44_01655"/>
<reference evidence="1" key="1">
    <citation type="submission" date="2021-04" db="EMBL/GenBank/DDBJ databases">
        <title>Phylogenetic analysis of Acidobacteriaceae.</title>
        <authorList>
            <person name="Qiu L."/>
            <person name="Zhang Q."/>
        </authorList>
    </citation>
    <scope>NUCLEOTIDE SEQUENCE</scope>
    <source>
        <strain evidence="1">DSM 25168</strain>
    </source>
</reference>
<evidence type="ECO:0008006" key="3">
    <source>
        <dbReference type="Google" id="ProtNLM"/>
    </source>
</evidence>
<sequence>MMKRANAPTNNPALPRTPVVIAGKTYDLCFDFAALGRAENEINAELARAGIAERVNLLYALPVANLRNTQLVFAAAVRTFHPDLSFAEALALLTFDNLWDVAEKIREAWKTAVPEADKKPVPTAPGK</sequence>
<name>A0A9J7BP47_9BACT</name>
<protein>
    <recommendedName>
        <fullName evidence="3">Tail assembly chaperone</fullName>
    </recommendedName>
</protein>
<dbReference type="RefSeq" id="WP_260794159.1">
    <property type="nucleotide sequence ID" value="NZ_CP093313.1"/>
</dbReference>
<evidence type="ECO:0000313" key="1">
    <source>
        <dbReference type="EMBL" id="UWZ84652.1"/>
    </source>
</evidence>
<dbReference type="AlphaFoldDB" id="A0A9J7BP47"/>
<dbReference type="EMBL" id="CP093313">
    <property type="protein sequence ID" value="UWZ84652.1"/>
    <property type="molecule type" value="Genomic_DNA"/>
</dbReference>
<organism evidence="1 2">
    <name type="scientific">Occallatibacter riparius</name>
    <dbReference type="NCBI Taxonomy" id="1002689"/>
    <lineage>
        <taxon>Bacteria</taxon>
        <taxon>Pseudomonadati</taxon>
        <taxon>Acidobacteriota</taxon>
        <taxon>Terriglobia</taxon>
        <taxon>Terriglobales</taxon>
        <taxon>Acidobacteriaceae</taxon>
        <taxon>Occallatibacter</taxon>
    </lineage>
</organism>
<dbReference type="Proteomes" id="UP001059380">
    <property type="component" value="Chromosome"/>
</dbReference>
<evidence type="ECO:0000313" key="2">
    <source>
        <dbReference type="Proteomes" id="UP001059380"/>
    </source>
</evidence>
<keyword evidence="2" id="KW-1185">Reference proteome</keyword>
<gene>
    <name evidence="1" type="ORF">MOP44_01655</name>
</gene>
<proteinExistence type="predicted"/>